<dbReference type="EMBL" id="HAED01021452">
    <property type="protein sequence ID" value="SBR08147.1"/>
    <property type="molecule type" value="Transcribed_RNA"/>
</dbReference>
<name>A0A1A8JE45_NOTKU</name>
<reference evidence="2" key="1">
    <citation type="submission" date="2016-05" db="EMBL/GenBank/DDBJ databases">
        <authorList>
            <person name="Lavstsen T."/>
            <person name="Jespersen J.S."/>
        </authorList>
    </citation>
    <scope>NUCLEOTIDE SEQUENCE</scope>
    <source>
        <tissue evidence="2">Brain</tissue>
    </source>
</reference>
<feature type="non-terminal residue" evidence="2">
    <location>
        <position position="1"/>
    </location>
</feature>
<reference evidence="2" key="2">
    <citation type="submission" date="2016-06" db="EMBL/GenBank/DDBJ databases">
        <title>The genome of a short-lived fish provides insights into sex chromosome evolution and the genetic control of aging.</title>
        <authorList>
            <person name="Reichwald K."/>
            <person name="Felder M."/>
            <person name="Petzold A."/>
            <person name="Koch P."/>
            <person name="Groth M."/>
            <person name="Platzer M."/>
        </authorList>
    </citation>
    <scope>NUCLEOTIDE SEQUENCE</scope>
    <source>
        <tissue evidence="2">Brain</tissue>
    </source>
</reference>
<protein>
    <submittedName>
        <fullName evidence="2">Uncharacterized protein</fullName>
    </submittedName>
</protein>
<feature type="region of interest" description="Disordered" evidence="1">
    <location>
        <begin position="1"/>
        <end position="29"/>
    </location>
</feature>
<evidence type="ECO:0000313" key="2">
    <source>
        <dbReference type="EMBL" id="SBR08147.1"/>
    </source>
</evidence>
<feature type="non-terminal residue" evidence="2">
    <location>
        <position position="93"/>
    </location>
</feature>
<sequence>ALPGEYPGSNSRPRPPRQRASTEETQEERLITATPTMRSRCTSVAKRAGSLALLGTKKQLHDIHDSPSHLSADMAILETLRLFPTRVFHRAAA</sequence>
<proteinExistence type="predicted"/>
<accession>A0A1A8JE45</accession>
<gene>
    <name evidence="2" type="primary">Nfu_g_1_023434</name>
</gene>
<evidence type="ECO:0000256" key="1">
    <source>
        <dbReference type="SAM" id="MobiDB-lite"/>
    </source>
</evidence>
<organism evidence="2">
    <name type="scientific">Nothobranchius kuhntae</name>
    <name type="common">Beira killifish</name>
    <dbReference type="NCBI Taxonomy" id="321403"/>
    <lineage>
        <taxon>Eukaryota</taxon>
        <taxon>Metazoa</taxon>
        <taxon>Chordata</taxon>
        <taxon>Craniata</taxon>
        <taxon>Vertebrata</taxon>
        <taxon>Euteleostomi</taxon>
        <taxon>Actinopterygii</taxon>
        <taxon>Neopterygii</taxon>
        <taxon>Teleostei</taxon>
        <taxon>Neoteleostei</taxon>
        <taxon>Acanthomorphata</taxon>
        <taxon>Ovalentaria</taxon>
        <taxon>Atherinomorphae</taxon>
        <taxon>Cyprinodontiformes</taxon>
        <taxon>Nothobranchiidae</taxon>
        <taxon>Nothobranchius</taxon>
    </lineage>
</organism>
<dbReference type="AlphaFoldDB" id="A0A1A8JE45"/>